<dbReference type="Proteomes" id="UP000007947">
    <property type="component" value="Chromosome"/>
</dbReference>
<name>F5XPV2_MICPN</name>
<dbReference type="SMART" id="SM00943">
    <property type="entry name" value="Prim-Pol"/>
    <property type="match status" value="1"/>
</dbReference>
<proteinExistence type="predicted"/>
<sequence>MAGQDALEVLAKAGRGWRLNHAAMLLAEGGVPVFPCAPGGKTPLIRDGQGFLDATTDKRQVRAWWRLHPWANIGIPTGAASGLVVVDVDVHRPVDGLRAFVRAGDAGLVKGWGLLVSTPTGGQHAYFPAIPGVEQRSWQAGSVGIDFRGDGGYIIAPPSIRIIDGIASRYKVGGGEYLGQPLPVDSERLRDFLDPRPAPTHHAVPARDSDGADADRLAAWLSRQATDRNLKLFWASCRLAEGGVPVTDAVDAMVTAAQSDFGEREITRTVHSAYRSVGAGARQRAPADAPGASADGFARCDRAAPESASRGLS</sequence>
<evidence type="ECO:0000259" key="2">
    <source>
        <dbReference type="SMART" id="SM00943"/>
    </source>
</evidence>
<dbReference type="RefSeq" id="WP_013864629.1">
    <property type="nucleotide sequence ID" value="NC_015635.1"/>
</dbReference>
<dbReference type="HOGENOM" id="CLU_057861_0_0_11"/>
<dbReference type="eggNOG" id="COG5519">
    <property type="taxonomic scope" value="Bacteria"/>
</dbReference>
<dbReference type="CDD" id="cd04859">
    <property type="entry name" value="Prim_Pol"/>
    <property type="match status" value="1"/>
</dbReference>
<organism evidence="3 4">
    <name type="scientific">Microlunatus phosphovorus (strain ATCC 700054 / DSM 10555 / JCM 9379 / NBRC 101784 / NCIMB 13414 / VKM Ac-1990 / NM-1)</name>
    <dbReference type="NCBI Taxonomy" id="1032480"/>
    <lineage>
        <taxon>Bacteria</taxon>
        <taxon>Bacillati</taxon>
        <taxon>Actinomycetota</taxon>
        <taxon>Actinomycetes</taxon>
        <taxon>Propionibacteriales</taxon>
        <taxon>Propionibacteriaceae</taxon>
        <taxon>Microlunatus</taxon>
    </lineage>
</organism>
<accession>F5XPV2</accession>
<dbReference type="STRING" id="1032480.MLP_37690"/>
<dbReference type="InterPro" id="IPR015330">
    <property type="entry name" value="DNA_primase/pol_bifunc_N"/>
</dbReference>
<dbReference type="SUPFAM" id="SSF56747">
    <property type="entry name" value="Prim-pol domain"/>
    <property type="match status" value="1"/>
</dbReference>
<gene>
    <name evidence="3" type="ordered locus">MLP_37690</name>
</gene>
<feature type="compositionally biased region" description="Low complexity" evidence="1">
    <location>
        <begin position="286"/>
        <end position="297"/>
    </location>
</feature>
<dbReference type="KEGG" id="mph:MLP_37690"/>
<dbReference type="AlphaFoldDB" id="F5XPV2"/>
<dbReference type="Pfam" id="PF09250">
    <property type="entry name" value="Prim-Pol"/>
    <property type="match status" value="1"/>
</dbReference>
<protein>
    <recommendedName>
        <fullName evidence="2">DNA primase/polymerase bifunctional N-terminal domain-containing protein</fullName>
    </recommendedName>
</protein>
<dbReference type="EMBL" id="AP012204">
    <property type="protein sequence ID" value="BAK36783.1"/>
    <property type="molecule type" value="Genomic_DNA"/>
</dbReference>
<reference evidence="3 4" key="1">
    <citation type="submission" date="2011-05" db="EMBL/GenBank/DDBJ databases">
        <title>Whole genome sequence of Microlunatus phosphovorus NM-1.</title>
        <authorList>
            <person name="Hosoyama A."/>
            <person name="Sasaki K."/>
            <person name="Harada T."/>
            <person name="Igarashi R."/>
            <person name="Kawakoshi A."/>
            <person name="Sasagawa M."/>
            <person name="Fukada J."/>
            <person name="Nakamura S."/>
            <person name="Katano Y."/>
            <person name="Hanada S."/>
            <person name="Kamagata Y."/>
            <person name="Nakamura N."/>
            <person name="Yamazaki S."/>
            <person name="Fujita N."/>
        </authorList>
    </citation>
    <scope>NUCLEOTIDE SEQUENCE [LARGE SCALE GENOMIC DNA]</scope>
    <source>
        <strain evidence="4">ATCC 700054 / DSM 10555 / JCM 9379 / NBRC 101784 / NCIMB 13414 / VKM Ac-1990 / NM-1</strain>
    </source>
</reference>
<evidence type="ECO:0000313" key="3">
    <source>
        <dbReference type="EMBL" id="BAK36783.1"/>
    </source>
</evidence>
<evidence type="ECO:0000313" key="4">
    <source>
        <dbReference type="Proteomes" id="UP000007947"/>
    </source>
</evidence>
<feature type="domain" description="DNA primase/polymerase bifunctional N-terminal" evidence="2">
    <location>
        <begin position="23"/>
        <end position="193"/>
    </location>
</feature>
<dbReference type="OrthoDB" id="3218228at2"/>
<keyword evidence="4" id="KW-1185">Reference proteome</keyword>
<evidence type="ECO:0000256" key="1">
    <source>
        <dbReference type="SAM" id="MobiDB-lite"/>
    </source>
</evidence>
<feature type="region of interest" description="Disordered" evidence="1">
    <location>
        <begin position="277"/>
        <end position="313"/>
    </location>
</feature>